<evidence type="ECO:0000313" key="1">
    <source>
        <dbReference type="EMBL" id="KAK8934606.1"/>
    </source>
</evidence>
<reference evidence="1 2" key="1">
    <citation type="journal article" date="2022" name="Nat. Plants">
        <title>Genomes of leafy and leafless Platanthera orchids illuminate the evolution of mycoheterotrophy.</title>
        <authorList>
            <person name="Li M.H."/>
            <person name="Liu K.W."/>
            <person name="Li Z."/>
            <person name="Lu H.C."/>
            <person name="Ye Q.L."/>
            <person name="Zhang D."/>
            <person name="Wang J.Y."/>
            <person name="Li Y.F."/>
            <person name="Zhong Z.M."/>
            <person name="Liu X."/>
            <person name="Yu X."/>
            <person name="Liu D.K."/>
            <person name="Tu X.D."/>
            <person name="Liu B."/>
            <person name="Hao Y."/>
            <person name="Liao X.Y."/>
            <person name="Jiang Y.T."/>
            <person name="Sun W.H."/>
            <person name="Chen J."/>
            <person name="Chen Y.Q."/>
            <person name="Ai Y."/>
            <person name="Zhai J.W."/>
            <person name="Wu S.S."/>
            <person name="Zhou Z."/>
            <person name="Hsiao Y.Y."/>
            <person name="Wu W.L."/>
            <person name="Chen Y.Y."/>
            <person name="Lin Y.F."/>
            <person name="Hsu J.L."/>
            <person name="Li C.Y."/>
            <person name="Wang Z.W."/>
            <person name="Zhao X."/>
            <person name="Zhong W.Y."/>
            <person name="Ma X.K."/>
            <person name="Ma L."/>
            <person name="Huang J."/>
            <person name="Chen G.Z."/>
            <person name="Huang M.Z."/>
            <person name="Huang L."/>
            <person name="Peng D.H."/>
            <person name="Luo Y.B."/>
            <person name="Zou S.Q."/>
            <person name="Chen S.P."/>
            <person name="Lan S."/>
            <person name="Tsai W.C."/>
            <person name="Van de Peer Y."/>
            <person name="Liu Z.J."/>
        </authorList>
    </citation>
    <scope>NUCLEOTIDE SEQUENCE [LARGE SCALE GENOMIC DNA]</scope>
    <source>
        <strain evidence="1">Lor287</strain>
    </source>
</reference>
<keyword evidence="2" id="KW-1185">Reference proteome</keyword>
<dbReference type="Proteomes" id="UP001418222">
    <property type="component" value="Unassembled WGS sequence"/>
</dbReference>
<evidence type="ECO:0000313" key="2">
    <source>
        <dbReference type="Proteomes" id="UP001418222"/>
    </source>
</evidence>
<gene>
    <name evidence="1" type="ORF">KSP39_PZI014622</name>
</gene>
<sequence length="144" mass="15979">MGMDLERRWKLAGCGFSDVGSRVVNVCLTRGIPVEGSKRDFGGGWTRSGKGKAGSRLDLGWNAQIWTDLAMIRCWEVDPRVGNWWQQIGSGEEYIRAGVPQILVVLQLLEDESINWSEVEGSPGIILIPLDEIDPSMLSFEIDS</sequence>
<proteinExistence type="predicted"/>
<organism evidence="1 2">
    <name type="scientific">Platanthera zijinensis</name>
    <dbReference type="NCBI Taxonomy" id="2320716"/>
    <lineage>
        <taxon>Eukaryota</taxon>
        <taxon>Viridiplantae</taxon>
        <taxon>Streptophyta</taxon>
        <taxon>Embryophyta</taxon>
        <taxon>Tracheophyta</taxon>
        <taxon>Spermatophyta</taxon>
        <taxon>Magnoliopsida</taxon>
        <taxon>Liliopsida</taxon>
        <taxon>Asparagales</taxon>
        <taxon>Orchidaceae</taxon>
        <taxon>Orchidoideae</taxon>
        <taxon>Orchideae</taxon>
        <taxon>Orchidinae</taxon>
        <taxon>Platanthera</taxon>
    </lineage>
</organism>
<comment type="caution">
    <text evidence="1">The sequence shown here is derived from an EMBL/GenBank/DDBJ whole genome shotgun (WGS) entry which is preliminary data.</text>
</comment>
<dbReference type="EMBL" id="JBBWWQ010000012">
    <property type="protein sequence ID" value="KAK8934606.1"/>
    <property type="molecule type" value="Genomic_DNA"/>
</dbReference>
<dbReference type="AlphaFoldDB" id="A0AAP0G2E0"/>
<name>A0AAP0G2E0_9ASPA</name>
<protein>
    <submittedName>
        <fullName evidence="1">Uncharacterized protein</fullName>
    </submittedName>
</protein>
<accession>A0AAP0G2E0</accession>